<sequence>MQLVQSGNKSAAQKSNNSDFKNPTGSCATNAANGVQMGSRSEVPIMREQPDTEFFRLFDFTSKSATADNIGSSLRALQGAASAVFGGILSAVDTAFAILNEDMEYAADEVIPRNGHDSEREYDSESSCESIQIGAGENLAIVSKSFLHNSVNSEGKIDAPSLPNSEAMIGNAVLAFDLLLKVCLNPLILAASDS</sequence>
<protein>
    <submittedName>
        <fullName evidence="2">Uncharacterized protein</fullName>
    </submittedName>
</protein>
<reference evidence="2 3" key="1">
    <citation type="journal article" date="2020" name="G3 (Bethesda)">
        <title>Improved Reference Genome for Cyclotella cryptica CCMP332, a Model for Cell Wall Morphogenesis, Salinity Adaptation, and Lipid Production in Diatoms (Bacillariophyta).</title>
        <authorList>
            <person name="Roberts W.R."/>
            <person name="Downey K.M."/>
            <person name="Ruck E.C."/>
            <person name="Traller J.C."/>
            <person name="Alverson A.J."/>
        </authorList>
    </citation>
    <scope>NUCLEOTIDE SEQUENCE [LARGE SCALE GENOMIC DNA]</scope>
    <source>
        <strain evidence="2 3">CCMP332</strain>
    </source>
</reference>
<dbReference type="AlphaFoldDB" id="A0ABD3P2X0"/>
<name>A0ABD3P2X0_9STRA</name>
<proteinExistence type="predicted"/>
<dbReference type="EMBL" id="JABMIG020000292">
    <property type="protein sequence ID" value="KAL3782248.1"/>
    <property type="molecule type" value="Genomic_DNA"/>
</dbReference>
<feature type="region of interest" description="Disordered" evidence="1">
    <location>
        <begin position="1"/>
        <end position="35"/>
    </location>
</feature>
<gene>
    <name evidence="2" type="ORF">HJC23_000311</name>
</gene>
<keyword evidence="3" id="KW-1185">Reference proteome</keyword>
<evidence type="ECO:0000256" key="1">
    <source>
        <dbReference type="SAM" id="MobiDB-lite"/>
    </source>
</evidence>
<organism evidence="2 3">
    <name type="scientific">Cyclotella cryptica</name>
    <dbReference type="NCBI Taxonomy" id="29204"/>
    <lineage>
        <taxon>Eukaryota</taxon>
        <taxon>Sar</taxon>
        <taxon>Stramenopiles</taxon>
        <taxon>Ochrophyta</taxon>
        <taxon>Bacillariophyta</taxon>
        <taxon>Coscinodiscophyceae</taxon>
        <taxon>Thalassiosirophycidae</taxon>
        <taxon>Stephanodiscales</taxon>
        <taxon>Stephanodiscaceae</taxon>
        <taxon>Cyclotella</taxon>
    </lineage>
</organism>
<dbReference type="Proteomes" id="UP001516023">
    <property type="component" value="Unassembled WGS sequence"/>
</dbReference>
<accession>A0ABD3P2X0</accession>
<evidence type="ECO:0000313" key="2">
    <source>
        <dbReference type="EMBL" id="KAL3782248.1"/>
    </source>
</evidence>
<comment type="caution">
    <text evidence="2">The sequence shown here is derived from an EMBL/GenBank/DDBJ whole genome shotgun (WGS) entry which is preliminary data.</text>
</comment>
<evidence type="ECO:0000313" key="3">
    <source>
        <dbReference type="Proteomes" id="UP001516023"/>
    </source>
</evidence>